<sequence>MLLVCANIALSTSPVSLCELPQRNRTESRESDSPEELFDNRVSGLVIVTECLCDNASVIPKHYSKGCWYKDPLTLIL</sequence>
<comment type="caution">
    <text evidence="1">The sequence shown here is derived from an EMBL/GenBank/DDBJ whole genome shotgun (WGS) entry which is preliminary data.</text>
</comment>
<keyword evidence="2" id="KW-1185">Reference proteome</keyword>
<evidence type="ECO:0000313" key="2">
    <source>
        <dbReference type="Proteomes" id="UP001476798"/>
    </source>
</evidence>
<name>A0ABV0PU48_9TELE</name>
<gene>
    <name evidence="1" type="ORF">GOODEAATRI_000373</name>
</gene>
<organism evidence="1 2">
    <name type="scientific">Goodea atripinnis</name>
    <dbReference type="NCBI Taxonomy" id="208336"/>
    <lineage>
        <taxon>Eukaryota</taxon>
        <taxon>Metazoa</taxon>
        <taxon>Chordata</taxon>
        <taxon>Craniata</taxon>
        <taxon>Vertebrata</taxon>
        <taxon>Euteleostomi</taxon>
        <taxon>Actinopterygii</taxon>
        <taxon>Neopterygii</taxon>
        <taxon>Teleostei</taxon>
        <taxon>Neoteleostei</taxon>
        <taxon>Acanthomorphata</taxon>
        <taxon>Ovalentaria</taxon>
        <taxon>Atherinomorphae</taxon>
        <taxon>Cyprinodontiformes</taxon>
        <taxon>Goodeidae</taxon>
        <taxon>Goodea</taxon>
    </lineage>
</organism>
<reference evidence="1 2" key="1">
    <citation type="submission" date="2021-06" db="EMBL/GenBank/DDBJ databases">
        <authorList>
            <person name="Palmer J.M."/>
        </authorList>
    </citation>
    <scope>NUCLEOTIDE SEQUENCE [LARGE SCALE GENOMIC DNA]</scope>
    <source>
        <strain evidence="1 2">GA_2019</strain>
        <tissue evidence="1">Muscle</tissue>
    </source>
</reference>
<evidence type="ECO:0000313" key="1">
    <source>
        <dbReference type="EMBL" id="MEQ2187031.1"/>
    </source>
</evidence>
<protein>
    <recommendedName>
        <fullName evidence="3">Secreted protein</fullName>
    </recommendedName>
</protein>
<proteinExistence type="predicted"/>
<evidence type="ECO:0008006" key="3">
    <source>
        <dbReference type="Google" id="ProtNLM"/>
    </source>
</evidence>
<dbReference type="EMBL" id="JAHRIO010089971">
    <property type="protein sequence ID" value="MEQ2187031.1"/>
    <property type="molecule type" value="Genomic_DNA"/>
</dbReference>
<accession>A0ABV0PU48</accession>
<dbReference type="Proteomes" id="UP001476798">
    <property type="component" value="Unassembled WGS sequence"/>
</dbReference>